<proteinExistence type="predicted"/>
<dbReference type="EMBL" id="UOEU01000848">
    <property type="protein sequence ID" value="VAW41571.1"/>
    <property type="molecule type" value="Genomic_DNA"/>
</dbReference>
<gene>
    <name evidence="2" type="ORF">MNBD_CHLOROFLEXI01-2142</name>
</gene>
<evidence type="ECO:0000313" key="2">
    <source>
        <dbReference type="EMBL" id="VAW41571.1"/>
    </source>
</evidence>
<sequence length="279" mass="31607">MDRPEKLILLSDDSYLKVSRSTVFVGIGIMAFVMGIARIQTNVTLADLMLPIAALSTFWLFWTTLHIISELIHKFSTKRAINRLFEGKIWHRWQFHPDEWQGIVKTEYQMMSPKRGVNAYIGAVYSSIAGFVISAILVGVGKFVIKDEQAMPAILITAGAVLLLLLGVGLIQPIQKRYQAQKYRRKALQTLTPRVWFGAEGVYHEIFGFTSLKKLKGVSDHTRKLKTIKFTIEVTSFLGGAKSYSKLTHYVPVSFSVPTGHEQQASQLVRRYRQEQLSD</sequence>
<keyword evidence="1" id="KW-1133">Transmembrane helix</keyword>
<organism evidence="2">
    <name type="scientific">hydrothermal vent metagenome</name>
    <dbReference type="NCBI Taxonomy" id="652676"/>
    <lineage>
        <taxon>unclassified sequences</taxon>
        <taxon>metagenomes</taxon>
        <taxon>ecological metagenomes</taxon>
    </lineage>
</organism>
<dbReference type="AlphaFoldDB" id="A0A3B0VF75"/>
<keyword evidence="1" id="KW-0812">Transmembrane</keyword>
<feature type="transmembrane region" description="Helical" evidence="1">
    <location>
        <begin position="119"/>
        <end position="145"/>
    </location>
</feature>
<feature type="transmembrane region" description="Helical" evidence="1">
    <location>
        <begin position="151"/>
        <end position="174"/>
    </location>
</feature>
<accession>A0A3B0VF75</accession>
<protein>
    <submittedName>
        <fullName evidence="2">Uncharacterized protein</fullName>
    </submittedName>
</protein>
<feature type="transmembrane region" description="Helical" evidence="1">
    <location>
        <begin position="52"/>
        <end position="73"/>
    </location>
</feature>
<keyword evidence="1" id="KW-0472">Membrane</keyword>
<reference evidence="2" key="1">
    <citation type="submission" date="2018-06" db="EMBL/GenBank/DDBJ databases">
        <authorList>
            <person name="Zhirakovskaya E."/>
        </authorList>
    </citation>
    <scope>NUCLEOTIDE SEQUENCE</scope>
</reference>
<evidence type="ECO:0000256" key="1">
    <source>
        <dbReference type="SAM" id="Phobius"/>
    </source>
</evidence>
<feature type="transmembrane region" description="Helical" evidence="1">
    <location>
        <begin position="21"/>
        <end position="40"/>
    </location>
</feature>
<name>A0A3B0VF75_9ZZZZ</name>